<comment type="similarity">
    <text evidence="8 9">Belongs to the TRAP transporter small permease family.</text>
</comment>
<dbReference type="AlphaFoldDB" id="A0A256FJS5"/>
<evidence type="ECO:0000256" key="9">
    <source>
        <dbReference type="RuleBase" id="RU369079"/>
    </source>
</evidence>
<dbReference type="GO" id="GO:0022857">
    <property type="term" value="F:transmembrane transporter activity"/>
    <property type="evidence" value="ECO:0007669"/>
    <property type="project" value="UniProtKB-UniRule"/>
</dbReference>
<comment type="caution">
    <text evidence="11">The sequence shown here is derived from an EMBL/GenBank/DDBJ whole genome shotgun (WGS) entry which is preliminary data.</text>
</comment>
<sequence>MSRFSLRHGTVMEINPMKYFEKLVEWSAALPLFVLLAMFNVAVVMRYWMHQPLQWTEEMAGLLMIWIIMLGSVAAERSNQHLAIPMLVDLFSEKIRDVINAIISIFSGLFLLYVSYAGYKLSVAAQFKVTDVLRVSYFWIDIAVPVGFVIISIYMFAGAFKSLRAVFAGGKA</sequence>
<protein>
    <recommendedName>
        <fullName evidence="9">TRAP transporter small permease protein</fullName>
    </recommendedName>
</protein>
<comment type="subunit">
    <text evidence="9">The complex comprises the extracytoplasmic solute receptor protein and the two transmembrane proteins.</text>
</comment>
<keyword evidence="4 9" id="KW-0997">Cell inner membrane</keyword>
<feature type="transmembrane region" description="Helical" evidence="9">
    <location>
        <begin position="98"/>
        <end position="116"/>
    </location>
</feature>
<keyword evidence="12" id="KW-1185">Reference proteome</keyword>
<evidence type="ECO:0000256" key="4">
    <source>
        <dbReference type="ARBA" id="ARBA00022519"/>
    </source>
</evidence>
<dbReference type="GO" id="GO:0015740">
    <property type="term" value="P:C4-dicarboxylate transport"/>
    <property type="evidence" value="ECO:0007669"/>
    <property type="project" value="TreeGrafter"/>
</dbReference>
<evidence type="ECO:0000256" key="1">
    <source>
        <dbReference type="ARBA" id="ARBA00004429"/>
    </source>
</evidence>
<evidence type="ECO:0000256" key="3">
    <source>
        <dbReference type="ARBA" id="ARBA00022475"/>
    </source>
</evidence>
<name>A0A256FJS5_9HYPH</name>
<feature type="transmembrane region" description="Helical" evidence="9">
    <location>
        <begin position="60"/>
        <end position="77"/>
    </location>
</feature>
<dbReference type="Proteomes" id="UP000215590">
    <property type="component" value="Unassembled WGS sequence"/>
</dbReference>
<keyword evidence="5 9" id="KW-0812">Transmembrane</keyword>
<evidence type="ECO:0000313" key="11">
    <source>
        <dbReference type="EMBL" id="OYR15104.1"/>
    </source>
</evidence>
<feature type="domain" description="Tripartite ATP-independent periplasmic transporters DctQ component" evidence="10">
    <location>
        <begin position="37"/>
        <end position="163"/>
    </location>
</feature>
<organism evidence="11 12">
    <name type="scientific">Brucella thiophenivorans</name>
    <dbReference type="NCBI Taxonomy" id="571255"/>
    <lineage>
        <taxon>Bacteria</taxon>
        <taxon>Pseudomonadati</taxon>
        <taxon>Pseudomonadota</taxon>
        <taxon>Alphaproteobacteria</taxon>
        <taxon>Hyphomicrobiales</taxon>
        <taxon>Brucellaceae</taxon>
        <taxon>Brucella/Ochrobactrum group</taxon>
        <taxon>Brucella</taxon>
    </lineage>
</organism>
<evidence type="ECO:0000256" key="6">
    <source>
        <dbReference type="ARBA" id="ARBA00022989"/>
    </source>
</evidence>
<evidence type="ECO:0000313" key="12">
    <source>
        <dbReference type="Proteomes" id="UP000215590"/>
    </source>
</evidence>
<feature type="transmembrane region" description="Helical" evidence="9">
    <location>
        <begin position="136"/>
        <end position="157"/>
    </location>
</feature>
<dbReference type="RefSeq" id="WP_235818123.1">
    <property type="nucleotide sequence ID" value="NZ_JBHEEK010000003.1"/>
</dbReference>
<dbReference type="EMBL" id="NNRJ01000051">
    <property type="protein sequence ID" value="OYR15104.1"/>
    <property type="molecule type" value="Genomic_DNA"/>
</dbReference>
<evidence type="ECO:0000256" key="7">
    <source>
        <dbReference type="ARBA" id="ARBA00023136"/>
    </source>
</evidence>
<reference evidence="11 12" key="1">
    <citation type="submission" date="2017-07" db="EMBL/GenBank/DDBJ databases">
        <title>Phylogenetic study on the rhizospheric bacterium Ochrobactrum sp. A44.</title>
        <authorList>
            <person name="Krzyzanowska D.M."/>
            <person name="Ossowicki A."/>
            <person name="Rajewska M."/>
            <person name="Maciag T."/>
            <person name="Kaczynski Z."/>
            <person name="Czerwicka M."/>
            <person name="Jafra S."/>
        </authorList>
    </citation>
    <scope>NUCLEOTIDE SEQUENCE [LARGE SCALE GENOMIC DNA]</scope>
    <source>
        <strain evidence="11 12">DSM 7216</strain>
    </source>
</reference>
<keyword evidence="6 9" id="KW-1133">Transmembrane helix</keyword>
<dbReference type="InterPro" id="IPR055348">
    <property type="entry name" value="DctQ"/>
</dbReference>
<evidence type="ECO:0000256" key="2">
    <source>
        <dbReference type="ARBA" id="ARBA00022448"/>
    </source>
</evidence>
<comment type="subcellular location">
    <subcellularLocation>
        <location evidence="1 9">Cell inner membrane</location>
        <topology evidence="1 9">Multi-pass membrane protein</topology>
    </subcellularLocation>
</comment>
<evidence type="ECO:0000256" key="5">
    <source>
        <dbReference type="ARBA" id="ARBA00022692"/>
    </source>
</evidence>
<dbReference type="PANTHER" id="PTHR35011">
    <property type="entry name" value="2,3-DIKETO-L-GULONATE TRAP TRANSPORTER SMALL PERMEASE PROTEIN YIAM"/>
    <property type="match status" value="1"/>
</dbReference>
<keyword evidence="7 9" id="KW-0472">Membrane</keyword>
<feature type="transmembrane region" description="Helical" evidence="9">
    <location>
        <begin position="26"/>
        <end position="48"/>
    </location>
</feature>
<gene>
    <name evidence="11" type="ORF">CEV31_3069</name>
</gene>
<proteinExistence type="inferred from homology"/>
<evidence type="ECO:0000259" key="10">
    <source>
        <dbReference type="Pfam" id="PF04290"/>
    </source>
</evidence>
<dbReference type="InterPro" id="IPR007387">
    <property type="entry name" value="TRAP_DctQ"/>
</dbReference>
<keyword evidence="2 9" id="KW-0813">Transport</keyword>
<dbReference type="GO" id="GO:0005886">
    <property type="term" value="C:plasma membrane"/>
    <property type="evidence" value="ECO:0007669"/>
    <property type="project" value="UniProtKB-SubCell"/>
</dbReference>
<comment type="function">
    <text evidence="9">Part of the tripartite ATP-independent periplasmic (TRAP) transport system.</text>
</comment>
<evidence type="ECO:0000256" key="8">
    <source>
        <dbReference type="ARBA" id="ARBA00038436"/>
    </source>
</evidence>
<accession>A0A256FJS5</accession>
<dbReference type="PANTHER" id="PTHR35011:SF2">
    <property type="entry name" value="2,3-DIKETO-L-GULONATE TRAP TRANSPORTER SMALL PERMEASE PROTEIN YIAM"/>
    <property type="match status" value="1"/>
</dbReference>
<dbReference type="Pfam" id="PF04290">
    <property type="entry name" value="DctQ"/>
    <property type="match status" value="1"/>
</dbReference>
<keyword evidence="3" id="KW-1003">Cell membrane</keyword>